<evidence type="ECO:0000313" key="3">
    <source>
        <dbReference type="Proteomes" id="UP000288246"/>
    </source>
</evidence>
<comment type="caution">
    <text evidence="2">The sequence shown here is derived from an EMBL/GenBank/DDBJ whole genome shotgun (WGS) entry which is preliminary data.</text>
</comment>
<dbReference type="PANTHER" id="PTHR34374">
    <property type="entry name" value="LARGE RIBOSOMAL RNA SUBUNIT ACCUMULATION PROTEIN YCED HOMOLOG 1, CHLOROPLASTIC"/>
    <property type="match status" value="1"/>
</dbReference>
<protein>
    <recommendedName>
        <fullName evidence="4">Metal-binding protein</fullName>
    </recommendedName>
</protein>
<feature type="region of interest" description="Disordered" evidence="1">
    <location>
        <begin position="163"/>
        <end position="192"/>
    </location>
</feature>
<reference evidence="2 3" key="1">
    <citation type="submission" date="2018-11" db="EMBL/GenBank/DDBJ databases">
        <title>Draft genome sequence of Cellulomonas takizawaensis strain TKZ-21.</title>
        <authorList>
            <person name="Yamamura H."/>
            <person name="Hayashi T."/>
            <person name="Hamada M."/>
            <person name="Serisawa Y."/>
            <person name="Matsuyama K."/>
            <person name="Nakagawa Y."/>
            <person name="Otoguro M."/>
            <person name="Yanagida F."/>
            <person name="Hayakawa M."/>
        </authorList>
    </citation>
    <scope>NUCLEOTIDE SEQUENCE [LARGE SCALE GENOMIC DNA]</scope>
    <source>
        <strain evidence="2 3">TKZ-21</strain>
    </source>
</reference>
<sequence length="192" mass="20934">MQRPVHLDPRSPFVLDTHELGRRPGSTRTVQLTVGAPEDLGTDVIGIRPGTDIELDLRLEAVMEGVLVSGSVRGRAVGECVRCLEEVVEDVDVTLQELYVYPERAAAAVEEGDEDEDVRELEGDLIDLEPALRDVVVPALPFQPLCRPDCPGLCSECGARLADDPDHSHETLDPRWSALSGLSSKVDETKES</sequence>
<dbReference type="Proteomes" id="UP000288246">
    <property type="component" value="Unassembled WGS sequence"/>
</dbReference>
<evidence type="ECO:0008006" key="4">
    <source>
        <dbReference type="Google" id="ProtNLM"/>
    </source>
</evidence>
<gene>
    <name evidence="2" type="ORF">CTKZ_32250</name>
</gene>
<accession>A0A401V421</accession>
<dbReference type="InterPro" id="IPR003772">
    <property type="entry name" value="YceD"/>
</dbReference>
<dbReference type="EMBL" id="BHYL01000322">
    <property type="protein sequence ID" value="GCD21663.1"/>
    <property type="molecule type" value="Genomic_DNA"/>
</dbReference>
<evidence type="ECO:0000256" key="1">
    <source>
        <dbReference type="SAM" id="MobiDB-lite"/>
    </source>
</evidence>
<keyword evidence="3" id="KW-1185">Reference proteome</keyword>
<proteinExistence type="predicted"/>
<dbReference type="Pfam" id="PF02620">
    <property type="entry name" value="YceD"/>
    <property type="match status" value="1"/>
</dbReference>
<dbReference type="RefSeq" id="WP_124344184.1">
    <property type="nucleotide sequence ID" value="NZ_BHYL01000322.1"/>
</dbReference>
<dbReference type="PANTHER" id="PTHR34374:SF1">
    <property type="entry name" value="LARGE RIBOSOMAL RNA SUBUNIT ACCUMULATION PROTEIN YCED HOMOLOG 1, CHLOROPLASTIC"/>
    <property type="match status" value="1"/>
</dbReference>
<feature type="compositionally biased region" description="Basic and acidic residues" evidence="1">
    <location>
        <begin position="163"/>
        <end position="173"/>
    </location>
</feature>
<organism evidence="2 3">
    <name type="scientific">Cellulomonas algicola</name>
    <dbReference type="NCBI Taxonomy" id="2071633"/>
    <lineage>
        <taxon>Bacteria</taxon>
        <taxon>Bacillati</taxon>
        <taxon>Actinomycetota</taxon>
        <taxon>Actinomycetes</taxon>
        <taxon>Micrococcales</taxon>
        <taxon>Cellulomonadaceae</taxon>
        <taxon>Cellulomonas</taxon>
    </lineage>
</organism>
<dbReference type="AlphaFoldDB" id="A0A401V421"/>
<evidence type="ECO:0000313" key="2">
    <source>
        <dbReference type="EMBL" id="GCD21663.1"/>
    </source>
</evidence>
<name>A0A401V421_9CELL</name>
<dbReference type="OrthoDB" id="9790372at2"/>